<name>A0A0E0GKI8_ORYNI</name>
<evidence type="ECO:0000313" key="2">
    <source>
        <dbReference type="EnsemblPlants" id="ONIVA03G13360.1"/>
    </source>
</evidence>
<dbReference type="Gramene" id="ONIVA03G13360.1">
    <property type="protein sequence ID" value="ONIVA03G13360.1"/>
    <property type="gene ID" value="ONIVA03G13360"/>
</dbReference>
<sequence length="103" mass="10031">MAVPHGVGSTQSASKNRRFGGEGGGCPEPGLLRELAQPPPPASRPLALPPRRAIVGNISATSPAPSACSGGSPPRVGRPSAGSVGSYSTDGLTPAGGGLIEAH</sequence>
<evidence type="ECO:0000256" key="1">
    <source>
        <dbReference type="SAM" id="MobiDB-lite"/>
    </source>
</evidence>
<reference evidence="2" key="2">
    <citation type="submission" date="2018-04" db="EMBL/GenBank/DDBJ databases">
        <title>OnivRS2 (Oryza nivara Reference Sequence Version 2).</title>
        <authorList>
            <person name="Zhang J."/>
            <person name="Kudrna D."/>
            <person name="Lee S."/>
            <person name="Talag J."/>
            <person name="Rajasekar S."/>
            <person name="Welchert J."/>
            <person name="Hsing Y.-I."/>
            <person name="Wing R.A."/>
        </authorList>
    </citation>
    <scope>NUCLEOTIDE SEQUENCE [LARGE SCALE GENOMIC DNA]</scope>
    <source>
        <strain evidence="2">SL10</strain>
    </source>
</reference>
<dbReference type="AlphaFoldDB" id="A0A0E0GKI8"/>
<accession>A0A0E0GKI8</accession>
<dbReference type="Proteomes" id="UP000006591">
    <property type="component" value="Chromosome 3"/>
</dbReference>
<feature type="compositionally biased region" description="Low complexity" evidence="1">
    <location>
        <begin position="44"/>
        <end position="74"/>
    </location>
</feature>
<keyword evidence="3" id="KW-1185">Reference proteome</keyword>
<feature type="compositionally biased region" description="Gly residues" evidence="1">
    <location>
        <begin position="94"/>
        <end position="103"/>
    </location>
</feature>
<evidence type="ECO:0000313" key="3">
    <source>
        <dbReference type="Proteomes" id="UP000006591"/>
    </source>
</evidence>
<dbReference type="HOGENOM" id="CLU_2268120_0_0_1"/>
<reference evidence="2" key="1">
    <citation type="submission" date="2015-04" db="UniProtKB">
        <authorList>
            <consortium name="EnsemblPlants"/>
        </authorList>
    </citation>
    <scope>IDENTIFICATION</scope>
    <source>
        <strain evidence="2">SL10</strain>
    </source>
</reference>
<protein>
    <submittedName>
        <fullName evidence="2">Uncharacterized protein</fullName>
    </submittedName>
</protein>
<proteinExistence type="predicted"/>
<dbReference type="EnsemblPlants" id="ONIVA03G13360.1">
    <property type="protein sequence ID" value="ONIVA03G13360.1"/>
    <property type="gene ID" value="ONIVA03G13360"/>
</dbReference>
<feature type="region of interest" description="Disordered" evidence="1">
    <location>
        <begin position="1"/>
        <end position="103"/>
    </location>
</feature>
<organism evidence="2">
    <name type="scientific">Oryza nivara</name>
    <name type="common">Indian wild rice</name>
    <name type="synonym">Oryza sativa f. spontanea</name>
    <dbReference type="NCBI Taxonomy" id="4536"/>
    <lineage>
        <taxon>Eukaryota</taxon>
        <taxon>Viridiplantae</taxon>
        <taxon>Streptophyta</taxon>
        <taxon>Embryophyta</taxon>
        <taxon>Tracheophyta</taxon>
        <taxon>Spermatophyta</taxon>
        <taxon>Magnoliopsida</taxon>
        <taxon>Liliopsida</taxon>
        <taxon>Poales</taxon>
        <taxon>Poaceae</taxon>
        <taxon>BOP clade</taxon>
        <taxon>Oryzoideae</taxon>
        <taxon>Oryzeae</taxon>
        <taxon>Oryzinae</taxon>
        <taxon>Oryza</taxon>
    </lineage>
</organism>